<protein>
    <submittedName>
        <fullName evidence="1">Uncharacterized protein</fullName>
    </submittedName>
</protein>
<comment type="caution">
    <text evidence="1">The sequence shown here is derived from an EMBL/GenBank/DDBJ whole genome shotgun (WGS) entry which is preliminary data.</text>
</comment>
<evidence type="ECO:0000313" key="2">
    <source>
        <dbReference type="Proteomes" id="UP000814128"/>
    </source>
</evidence>
<proteinExistence type="predicted"/>
<reference evidence="1" key="2">
    <citation type="journal article" date="2022" name="New Phytol.">
        <title>Evolutionary transition to the ectomycorrhizal habit in the genomes of a hyperdiverse lineage of mushroom-forming fungi.</title>
        <authorList>
            <person name="Looney B."/>
            <person name="Miyauchi S."/>
            <person name="Morin E."/>
            <person name="Drula E."/>
            <person name="Courty P.E."/>
            <person name="Kohler A."/>
            <person name="Kuo A."/>
            <person name="LaButti K."/>
            <person name="Pangilinan J."/>
            <person name="Lipzen A."/>
            <person name="Riley R."/>
            <person name="Andreopoulos W."/>
            <person name="He G."/>
            <person name="Johnson J."/>
            <person name="Nolan M."/>
            <person name="Tritt A."/>
            <person name="Barry K.W."/>
            <person name="Grigoriev I.V."/>
            <person name="Nagy L.G."/>
            <person name="Hibbett D."/>
            <person name="Henrissat B."/>
            <person name="Matheny P.B."/>
            <person name="Labbe J."/>
            <person name="Martin F.M."/>
        </authorList>
    </citation>
    <scope>NUCLEOTIDE SEQUENCE</scope>
    <source>
        <strain evidence="1">EC-137</strain>
    </source>
</reference>
<accession>A0ACB8Q679</accession>
<gene>
    <name evidence="1" type="ORF">K488DRAFT_74780</name>
</gene>
<keyword evidence="2" id="KW-1185">Reference proteome</keyword>
<sequence>MPLRTSPRSTFTLCLSRNLVQPFMTARRHVLWPGPGQYPCLPMSPSVALTHLPPHEIRASCLKAYSVPRSGGPSPRIGRECIMATMRSGAPTAKLARFLKKPQTRKTLVKVLLTSKKTCHLAHFVYILLHRHRRTDVQADSDVQNVRDKILFLKENVPKGDAKKFDTGYCKDLTADVHDAPSPSLGIVVPFIEDLARPGRIEARSGMASWCKKVDNCHRYVIPQFMHD</sequence>
<evidence type="ECO:0000313" key="1">
    <source>
        <dbReference type="EMBL" id="KAI0027134.1"/>
    </source>
</evidence>
<name>A0ACB8Q679_9AGAM</name>
<organism evidence="1 2">
    <name type="scientific">Vararia minispora EC-137</name>
    <dbReference type="NCBI Taxonomy" id="1314806"/>
    <lineage>
        <taxon>Eukaryota</taxon>
        <taxon>Fungi</taxon>
        <taxon>Dikarya</taxon>
        <taxon>Basidiomycota</taxon>
        <taxon>Agaricomycotina</taxon>
        <taxon>Agaricomycetes</taxon>
        <taxon>Russulales</taxon>
        <taxon>Lachnocladiaceae</taxon>
        <taxon>Vararia</taxon>
    </lineage>
</organism>
<dbReference type="Proteomes" id="UP000814128">
    <property type="component" value="Unassembled WGS sequence"/>
</dbReference>
<reference evidence="1" key="1">
    <citation type="submission" date="2021-02" db="EMBL/GenBank/DDBJ databases">
        <authorList>
            <consortium name="DOE Joint Genome Institute"/>
            <person name="Ahrendt S."/>
            <person name="Looney B.P."/>
            <person name="Miyauchi S."/>
            <person name="Morin E."/>
            <person name="Drula E."/>
            <person name="Courty P.E."/>
            <person name="Chicoki N."/>
            <person name="Fauchery L."/>
            <person name="Kohler A."/>
            <person name="Kuo A."/>
            <person name="Labutti K."/>
            <person name="Pangilinan J."/>
            <person name="Lipzen A."/>
            <person name="Riley R."/>
            <person name="Andreopoulos W."/>
            <person name="He G."/>
            <person name="Johnson J."/>
            <person name="Barry K.W."/>
            <person name="Grigoriev I.V."/>
            <person name="Nagy L."/>
            <person name="Hibbett D."/>
            <person name="Henrissat B."/>
            <person name="Matheny P.B."/>
            <person name="Labbe J."/>
            <person name="Martin F."/>
        </authorList>
    </citation>
    <scope>NUCLEOTIDE SEQUENCE</scope>
    <source>
        <strain evidence="1">EC-137</strain>
    </source>
</reference>
<dbReference type="EMBL" id="MU273987">
    <property type="protein sequence ID" value="KAI0027134.1"/>
    <property type="molecule type" value="Genomic_DNA"/>
</dbReference>